<evidence type="ECO:0000256" key="3">
    <source>
        <dbReference type="ARBA" id="ARBA00022605"/>
    </source>
</evidence>
<dbReference type="FunFam" id="3.40.1160.10:FF:000004">
    <property type="entry name" value="Acetylglutamate kinase"/>
    <property type="match status" value="1"/>
</dbReference>
<evidence type="ECO:0000256" key="5">
    <source>
        <dbReference type="ARBA" id="ARBA00022741"/>
    </source>
</evidence>
<keyword evidence="3 9" id="KW-0028">Amino-acid biosynthesis</keyword>
<dbReference type="GO" id="GO:0005524">
    <property type="term" value="F:ATP binding"/>
    <property type="evidence" value="ECO:0007669"/>
    <property type="project" value="UniProtKB-UniRule"/>
</dbReference>
<organism evidence="11 13">
    <name type="scientific">Megasphaera elsdenii</name>
    <dbReference type="NCBI Taxonomy" id="907"/>
    <lineage>
        <taxon>Bacteria</taxon>
        <taxon>Bacillati</taxon>
        <taxon>Bacillota</taxon>
        <taxon>Negativicutes</taxon>
        <taxon>Veillonellales</taxon>
        <taxon>Veillonellaceae</taxon>
        <taxon>Megasphaera</taxon>
    </lineage>
</organism>
<dbReference type="GO" id="GO:0003991">
    <property type="term" value="F:acetylglutamate kinase activity"/>
    <property type="evidence" value="ECO:0007669"/>
    <property type="project" value="UniProtKB-UniRule"/>
</dbReference>
<evidence type="ECO:0000256" key="2">
    <source>
        <dbReference type="ARBA" id="ARBA00022571"/>
    </source>
</evidence>
<evidence type="ECO:0000256" key="1">
    <source>
        <dbReference type="ARBA" id="ARBA00004828"/>
    </source>
</evidence>
<evidence type="ECO:0000313" key="11">
    <source>
        <dbReference type="EMBL" id="AVO27297.1"/>
    </source>
</evidence>
<keyword evidence="6 9" id="KW-0418">Kinase</keyword>
<dbReference type="Proteomes" id="UP000238358">
    <property type="component" value="Chromosome"/>
</dbReference>
<evidence type="ECO:0000256" key="6">
    <source>
        <dbReference type="ARBA" id="ARBA00022777"/>
    </source>
</evidence>
<feature type="binding site" evidence="9">
    <location>
        <position position="99"/>
    </location>
    <ligand>
        <name>substrate</name>
    </ligand>
</feature>
<dbReference type="GO" id="GO:0042450">
    <property type="term" value="P:L-arginine biosynthetic process via ornithine"/>
    <property type="evidence" value="ECO:0007669"/>
    <property type="project" value="UniProtKB-UniRule"/>
</dbReference>
<keyword evidence="2 9" id="KW-0055">Arginine biosynthesis</keyword>
<comment type="function">
    <text evidence="9">Catalyzes the ATP-dependent phosphorylation of N-acetyl-L-glutamate.</text>
</comment>
<evidence type="ECO:0000313" key="14">
    <source>
        <dbReference type="Proteomes" id="UP000536773"/>
    </source>
</evidence>
<reference evidence="12 14" key="2">
    <citation type="submission" date="2020-04" db="EMBL/GenBank/DDBJ databases">
        <authorList>
            <person name="Hitch T.C.A."/>
            <person name="Wylensek D."/>
            <person name="Clavel T."/>
        </authorList>
    </citation>
    <scope>NUCLEOTIDE SEQUENCE [LARGE SCALE GENOMIC DNA]</scope>
    <source>
        <strain evidence="12 14">WCA-386-APC-2A</strain>
    </source>
</reference>
<dbReference type="SUPFAM" id="SSF53633">
    <property type="entry name" value="Carbamate kinase-like"/>
    <property type="match status" value="1"/>
</dbReference>
<dbReference type="GO" id="GO:0005737">
    <property type="term" value="C:cytoplasm"/>
    <property type="evidence" value="ECO:0007669"/>
    <property type="project" value="UniProtKB-SubCell"/>
</dbReference>
<evidence type="ECO:0000313" key="12">
    <source>
        <dbReference type="EMBL" id="NMK39644.1"/>
    </source>
</evidence>
<feature type="domain" description="Aspartate/glutamate/uridylate kinase" evidence="10">
    <location>
        <begin position="37"/>
        <end position="273"/>
    </location>
</feature>
<dbReference type="InterPro" id="IPR037528">
    <property type="entry name" value="ArgB"/>
</dbReference>
<sequence length="302" mass="32430">MFKRIELVSEDVKSVTNAQKAQILMNALPYIKKYSGKIVVVKYGGNAMINEDLKKSVMGDIVLLNLIGVKVVLVHGGGPHIKETLNRLGMESKFLNGLRVTDAETMKVVQMVLAGQVNKDLVNLIGTIGGKAIGLCGLDDQMIKVQKQSDELGYVGRITDVDVSIIKDNLDKGYIPVISTIGTDTNGQAYNINADTAAAKIAGALNAECMLSMTNIDGVLKDKDDPDSLLTEITLEQARQLENDGIIAGGMIPKVQCCTDAIKAGVKRVFIINGTVPHAILIEMLTEEGLGTMFVGHYSIGK</sequence>
<keyword evidence="4 9" id="KW-0808">Transferase</keyword>
<keyword evidence="5 9" id="KW-0547">Nucleotide-binding</keyword>
<comment type="subcellular location">
    <subcellularLocation>
        <location evidence="9">Cytoplasm</location>
    </subcellularLocation>
</comment>
<comment type="pathway">
    <text evidence="1 9">Amino-acid biosynthesis; L-arginine biosynthesis; N(2)-acetyl-L-ornithine from L-glutamate: step 2/4.</text>
</comment>
<dbReference type="CDD" id="cd04250">
    <property type="entry name" value="AAK_NAGK-C"/>
    <property type="match status" value="1"/>
</dbReference>
<evidence type="ECO:0000259" key="10">
    <source>
        <dbReference type="Pfam" id="PF00696"/>
    </source>
</evidence>
<keyword evidence="7 9" id="KW-0067">ATP-binding</keyword>
<feature type="site" description="Transition state stabilizer" evidence="9">
    <location>
        <position position="42"/>
    </location>
</feature>
<evidence type="ECO:0000256" key="9">
    <source>
        <dbReference type="HAMAP-Rule" id="MF_00082"/>
    </source>
</evidence>
<dbReference type="Gene3D" id="3.40.1160.10">
    <property type="entry name" value="Acetylglutamate kinase-like"/>
    <property type="match status" value="1"/>
</dbReference>
<gene>
    <name evidence="9 11" type="primary">argB</name>
    <name evidence="11" type="ORF">C6Y28_06605</name>
    <name evidence="12" type="ORF">HG933_09745</name>
</gene>
<feature type="binding site" evidence="9">
    <location>
        <position position="191"/>
    </location>
    <ligand>
        <name>substrate</name>
    </ligand>
</feature>
<comment type="similarity">
    <text evidence="9">Belongs to the acetylglutamate kinase family. ArgB subfamily.</text>
</comment>
<dbReference type="InterPro" id="IPR004662">
    <property type="entry name" value="AcgluKinase_fam"/>
</dbReference>
<dbReference type="PIRSF" id="PIRSF000728">
    <property type="entry name" value="NAGK"/>
    <property type="match status" value="1"/>
</dbReference>
<dbReference type="Proteomes" id="UP000536773">
    <property type="component" value="Unassembled WGS sequence"/>
</dbReference>
<accession>A0A2S0M793</accession>
<dbReference type="OrthoDB" id="9803155at2"/>
<dbReference type="PRINTS" id="PR00474">
    <property type="entry name" value="GLU5KINASE"/>
</dbReference>
<feature type="binding site" evidence="9">
    <location>
        <begin position="77"/>
        <end position="78"/>
    </location>
    <ligand>
        <name>substrate</name>
    </ligand>
</feature>
<evidence type="ECO:0000256" key="8">
    <source>
        <dbReference type="ARBA" id="ARBA00048141"/>
    </source>
</evidence>
<protein>
    <recommendedName>
        <fullName evidence="9">Acetylglutamate kinase</fullName>
        <ecNumber evidence="9">2.7.2.8</ecNumber>
    </recommendedName>
    <alternativeName>
        <fullName evidence="9">N-acetyl-L-glutamate 5-phosphotransferase</fullName>
    </alternativeName>
    <alternativeName>
        <fullName evidence="9">NAG kinase</fullName>
        <shortName evidence="9">NAGK</shortName>
    </alternativeName>
</protein>
<dbReference type="Pfam" id="PF00696">
    <property type="entry name" value="AA_kinase"/>
    <property type="match status" value="1"/>
</dbReference>
<dbReference type="InterPro" id="IPR041727">
    <property type="entry name" value="NAGK-C"/>
</dbReference>
<evidence type="ECO:0000256" key="4">
    <source>
        <dbReference type="ARBA" id="ARBA00022679"/>
    </source>
</evidence>
<evidence type="ECO:0000313" key="13">
    <source>
        <dbReference type="Proteomes" id="UP000238358"/>
    </source>
</evidence>
<dbReference type="InterPro" id="IPR036393">
    <property type="entry name" value="AceGlu_kinase-like_sf"/>
</dbReference>
<dbReference type="InterPro" id="IPR001057">
    <property type="entry name" value="Glu/AcGlu_kinase"/>
</dbReference>
<evidence type="ECO:0000256" key="7">
    <source>
        <dbReference type="ARBA" id="ARBA00022840"/>
    </source>
</evidence>
<dbReference type="EMBL" id="CP027569">
    <property type="protein sequence ID" value="AVO27297.1"/>
    <property type="molecule type" value="Genomic_DNA"/>
</dbReference>
<reference evidence="11 13" key="1">
    <citation type="journal article" date="2018" name="Genome Announc.">
        <title>Complete genomes of two Megasphaera elsdenii strains, NCIMB 702410 and ATCC 25940.</title>
        <authorList>
            <person name="Hatmaker E.A."/>
            <person name="O'Dell K."/>
            <person name="Riley L.A."/>
            <person name="Klingeman D.M."/>
            <person name="Guss A.M."/>
        </authorList>
    </citation>
    <scope>NUCLEOTIDE SEQUENCE [LARGE SCALE GENOMIC DNA]</scope>
    <source>
        <strain evidence="11 13">NCIMB702410</strain>
    </source>
</reference>
<dbReference type="PANTHER" id="PTHR23342">
    <property type="entry name" value="N-ACETYLGLUTAMATE SYNTHASE"/>
    <property type="match status" value="1"/>
</dbReference>
<dbReference type="AlphaFoldDB" id="A0A2S0M793"/>
<dbReference type="UniPathway" id="UPA00068">
    <property type="reaction ID" value="UER00107"/>
</dbReference>
<dbReference type="EMBL" id="JABBJH010000015">
    <property type="protein sequence ID" value="NMK39644.1"/>
    <property type="molecule type" value="Genomic_DNA"/>
</dbReference>
<dbReference type="PANTHER" id="PTHR23342:SF0">
    <property type="entry name" value="N-ACETYLGLUTAMATE SYNTHASE, MITOCHONDRIAL"/>
    <property type="match status" value="1"/>
</dbReference>
<name>A0A2S0M793_MEGEL</name>
<dbReference type="HAMAP" id="MF_00082">
    <property type="entry name" value="ArgB"/>
    <property type="match status" value="1"/>
</dbReference>
<comment type="catalytic activity">
    <reaction evidence="8 9">
        <text>N-acetyl-L-glutamate + ATP = N-acetyl-L-glutamyl 5-phosphate + ADP</text>
        <dbReference type="Rhea" id="RHEA:14629"/>
        <dbReference type="ChEBI" id="CHEBI:30616"/>
        <dbReference type="ChEBI" id="CHEBI:44337"/>
        <dbReference type="ChEBI" id="CHEBI:57936"/>
        <dbReference type="ChEBI" id="CHEBI:456216"/>
        <dbReference type="EC" id="2.7.2.8"/>
    </reaction>
</comment>
<proteinExistence type="inferred from homology"/>
<feature type="site" description="Transition state stabilizer" evidence="9">
    <location>
        <position position="254"/>
    </location>
</feature>
<dbReference type="EC" id="2.7.2.8" evidence="9"/>
<keyword evidence="9" id="KW-0963">Cytoplasm</keyword>
<dbReference type="RefSeq" id="WP_036220593.1">
    <property type="nucleotide sequence ID" value="NZ_CALDUZ010000010.1"/>
</dbReference>
<dbReference type="InterPro" id="IPR001048">
    <property type="entry name" value="Asp/Glu/Uridylate_kinase"/>
</dbReference>
<dbReference type="NCBIfam" id="TIGR00761">
    <property type="entry name" value="argB"/>
    <property type="match status" value="1"/>
</dbReference>